<dbReference type="InterPro" id="IPR047640">
    <property type="entry name" value="RpiR-like"/>
</dbReference>
<dbReference type="PROSITE" id="PS51071">
    <property type="entry name" value="HTH_RPIR"/>
    <property type="match status" value="1"/>
</dbReference>
<dbReference type="Gene3D" id="1.10.10.10">
    <property type="entry name" value="Winged helix-like DNA-binding domain superfamily/Winged helix DNA-binding domain"/>
    <property type="match status" value="1"/>
</dbReference>
<protein>
    <recommendedName>
        <fullName evidence="4">HTH rpiR-type domain-containing protein</fullName>
    </recommendedName>
</protein>
<dbReference type="GO" id="GO:1901135">
    <property type="term" value="P:carbohydrate derivative metabolic process"/>
    <property type="evidence" value="ECO:0007669"/>
    <property type="project" value="InterPro"/>
</dbReference>
<dbReference type="InterPro" id="IPR036388">
    <property type="entry name" value="WH-like_DNA-bd_sf"/>
</dbReference>
<evidence type="ECO:0000256" key="3">
    <source>
        <dbReference type="ARBA" id="ARBA00023163"/>
    </source>
</evidence>
<dbReference type="AlphaFoldDB" id="C4XDS0"/>
<sequence>MMKRIKIFDKKLVENYKDTYSYLIKWIEENPHEFLACSQHQITEKIYVSQSSLSRFTKFLGFESYRELQIYVARKVEQFLPNETYKIDEIKDAKDCILKVFQQYQNISKAGFNTIETIQIEKLVNNLIKYKKLIIFGIGTSGIIGSYLAKQLTRIGIISVCINSIHDFKDAYNESNKDDVFYIIISKSFKNHEVKEAAEILDKSNFNFQILTRNENVSYANCTSPIIYDYIPAQKNFNYDIVSKLSLFMLIDIIYIYAKTLIDNKNK</sequence>
<evidence type="ECO:0000256" key="1">
    <source>
        <dbReference type="ARBA" id="ARBA00023015"/>
    </source>
</evidence>
<evidence type="ECO:0000256" key="2">
    <source>
        <dbReference type="ARBA" id="ARBA00023125"/>
    </source>
</evidence>
<accession>C4XDS0</accession>
<dbReference type="eggNOG" id="COG1737">
    <property type="taxonomic scope" value="Bacteria"/>
</dbReference>
<dbReference type="GO" id="GO:0003677">
    <property type="term" value="F:DNA binding"/>
    <property type="evidence" value="ECO:0007669"/>
    <property type="project" value="UniProtKB-KW"/>
</dbReference>
<keyword evidence="6" id="KW-1185">Reference proteome</keyword>
<dbReference type="InterPro" id="IPR009057">
    <property type="entry name" value="Homeodomain-like_sf"/>
</dbReference>
<evidence type="ECO:0000313" key="6">
    <source>
        <dbReference type="Proteomes" id="UP000006810"/>
    </source>
</evidence>
<keyword evidence="2" id="KW-0238">DNA-binding</keyword>
<dbReference type="SUPFAM" id="SSF53697">
    <property type="entry name" value="SIS domain"/>
    <property type="match status" value="1"/>
</dbReference>
<dbReference type="PATRIC" id="fig|496833.3.peg.28"/>
<dbReference type="Proteomes" id="UP000006810">
    <property type="component" value="Chromosome"/>
</dbReference>
<proteinExistence type="predicted"/>
<name>C4XDS0_MYCFP</name>
<dbReference type="PANTHER" id="PTHR30514:SF21">
    <property type="entry name" value="RPIR-FAMILY TRANSCRIPTIONAL REGULATOR"/>
    <property type="match status" value="1"/>
</dbReference>
<dbReference type="Pfam" id="PF01380">
    <property type="entry name" value="SIS"/>
    <property type="match status" value="1"/>
</dbReference>
<feature type="domain" description="HTH rpiR-type" evidence="4">
    <location>
        <begin position="3"/>
        <end position="79"/>
    </location>
</feature>
<dbReference type="InterPro" id="IPR046348">
    <property type="entry name" value="SIS_dom_sf"/>
</dbReference>
<dbReference type="InterPro" id="IPR000281">
    <property type="entry name" value="HTH_RpiR"/>
</dbReference>
<dbReference type="PANTHER" id="PTHR30514">
    <property type="entry name" value="GLUCOKINASE"/>
    <property type="match status" value="1"/>
</dbReference>
<dbReference type="SUPFAM" id="SSF46689">
    <property type="entry name" value="Homeodomain-like"/>
    <property type="match status" value="1"/>
</dbReference>
<organism evidence="5 6">
    <name type="scientific">Mycoplasmopsis fermentans (strain ATCC 19989 / NBRC 14854 / NCTC 10117 / PG18)</name>
    <name type="common">Mycoplasma fermentans</name>
    <dbReference type="NCBI Taxonomy" id="496833"/>
    <lineage>
        <taxon>Bacteria</taxon>
        <taxon>Bacillati</taxon>
        <taxon>Mycoplasmatota</taxon>
        <taxon>Mycoplasmoidales</taxon>
        <taxon>Metamycoplasmataceae</taxon>
        <taxon>Mycoplasmopsis</taxon>
    </lineage>
</organism>
<gene>
    <name evidence="5" type="ordered locus">MBIO_0027</name>
</gene>
<reference evidence="5 6" key="1">
    <citation type="journal article" date="2009" name="Curr. Microbiol.">
        <title>Molecular cloning and expression of a novel cholinephosphotransferase involved in glycoglycerophospholipid biosynthesis of Mycoplasma fermentans.</title>
        <authorList>
            <person name="Ishida N."/>
            <person name="Irikura D."/>
            <person name="Matsuda K."/>
            <person name="Sato S."/>
            <person name="Asano K."/>
        </authorList>
    </citation>
    <scope>NUCLEOTIDE SEQUENCE [LARGE SCALE GENOMIC DNA]</scope>
    <source>
        <strain evidence="6">ATCC 19989 / NBRC 14854 / NCTC 10117 / PG18</strain>
    </source>
</reference>
<dbReference type="GO" id="GO:0097367">
    <property type="term" value="F:carbohydrate derivative binding"/>
    <property type="evidence" value="ECO:0007669"/>
    <property type="project" value="InterPro"/>
</dbReference>
<keyword evidence="1" id="KW-0805">Transcription regulation</keyword>
<dbReference type="HOGENOM" id="CLU_073821_0_0_14"/>
<dbReference type="GO" id="GO:0003700">
    <property type="term" value="F:DNA-binding transcription factor activity"/>
    <property type="evidence" value="ECO:0007669"/>
    <property type="project" value="InterPro"/>
</dbReference>
<dbReference type="CDD" id="cd05013">
    <property type="entry name" value="SIS_RpiR"/>
    <property type="match status" value="1"/>
</dbReference>
<dbReference type="Pfam" id="PF01418">
    <property type="entry name" value="HTH_6"/>
    <property type="match status" value="1"/>
</dbReference>
<dbReference type="InterPro" id="IPR035472">
    <property type="entry name" value="RpiR-like_SIS"/>
</dbReference>
<keyword evidence="3" id="KW-0804">Transcription</keyword>
<dbReference type="InterPro" id="IPR001347">
    <property type="entry name" value="SIS_dom"/>
</dbReference>
<dbReference type="KEGG" id="mfp:MBIO_0027"/>
<evidence type="ECO:0000259" key="4">
    <source>
        <dbReference type="PROSITE" id="PS51071"/>
    </source>
</evidence>
<dbReference type="EMBL" id="AP009608">
    <property type="protein sequence ID" value="BAH69292.1"/>
    <property type="molecule type" value="Genomic_DNA"/>
</dbReference>
<evidence type="ECO:0000313" key="5">
    <source>
        <dbReference type="EMBL" id="BAH69292.1"/>
    </source>
</evidence>
<dbReference type="Gene3D" id="3.40.50.10490">
    <property type="entry name" value="Glucose-6-phosphate isomerase like protein, domain 1"/>
    <property type="match status" value="1"/>
</dbReference>